<dbReference type="OrthoDB" id="2112126at2"/>
<dbReference type="EMBL" id="SLUN01000002">
    <property type="protein sequence ID" value="TCL76302.1"/>
    <property type="molecule type" value="Genomic_DNA"/>
</dbReference>
<dbReference type="AlphaFoldDB" id="A0A4R1SCH7"/>
<keyword evidence="3" id="KW-1185">Reference proteome</keyword>
<feature type="signal peptide" evidence="1">
    <location>
        <begin position="1"/>
        <end position="23"/>
    </location>
</feature>
<dbReference type="Proteomes" id="UP000295008">
    <property type="component" value="Unassembled WGS sequence"/>
</dbReference>
<dbReference type="Gene3D" id="2.40.160.20">
    <property type="match status" value="1"/>
</dbReference>
<evidence type="ECO:0000256" key="1">
    <source>
        <dbReference type="SAM" id="SignalP"/>
    </source>
</evidence>
<protein>
    <recommendedName>
        <fullName evidence="4">Outer membrane protein with beta-barrel domain</fullName>
    </recommendedName>
</protein>
<dbReference type="SUPFAM" id="SSF56925">
    <property type="entry name" value="OMPA-like"/>
    <property type="match status" value="1"/>
</dbReference>
<accession>A0A4R1SCH7</accession>
<keyword evidence="1" id="KW-0732">Signal</keyword>
<organism evidence="2 3">
    <name type="scientific">Hydrogenispora ethanolica</name>
    <dbReference type="NCBI Taxonomy" id="1082276"/>
    <lineage>
        <taxon>Bacteria</taxon>
        <taxon>Bacillati</taxon>
        <taxon>Bacillota</taxon>
        <taxon>Hydrogenispora</taxon>
    </lineage>
</organism>
<reference evidence="2 3" key="1">
    <citation type="submission" date="2019-03" db="EMBL/GenBank/DDBJ databases">
        <title>Genomic Encyclopedia of Type Strains, Phase IV (KMG-IV): sequencing the most valuable type-strain genomes for metagenomic binning, comparative biology and taxonomic classification.</title>
        <authorList>
            <person name="Goeker M."/>
        </authorList>
    </citation>
    <scope>NUCLEOTIDE SEQUENCE [LARGE SCALE GENOMIC DNA]</scope>
    <source>
        <strain evidence="2 3">LX-B</strain>
    </source>
</reference>
<sequence>MKKALMAMTVILMLGLYSTLALGSTTFNLSFDSAGKHKIESNDATDTKAAASLEAEYTVTDGPSEYGVGIGYQSPREIEELAGEFSFIPVYLTGKYSFQTDSANVNPYIVGRLGYNFFSGDSDYEGTNDLGNGFYCALGFGVTLTQAGDGKSSIAALYEVNNGTLDASGSEQTVKYSKAKLVYSYKFD</sequence>
<dbReference type="RefSeq" id="WP_132012488.1">
    <property type="nucleotide sequence ID" value="NZ_SLUN01000002.1"/>
</dbReference>
<name>A0A4R1SCH7_HYDET</name>
<dbReference type="InterPro" id="IPR011250">
    <property type="entry name" value="OMP/PagP_B-barrel"/>
</dbReference>
<evidence type="ECO:0000313" key="3">
    <source>
        <dbReference type="Proteomes" id="UP000295008"/>
    </source>
</evidence>
<feature type="chain" id="PRO_5020345404" description="Outer membrane protein with beta-barrel domain" evidence="1">
    <location>
        <begin position="24"/>
        <end position="188"/>
    </location>
</feature>
<gene>
    <name evidence="2" type="ORF">EDC14_100255</name>
</gene>
<evidence type="ECO:0000313" key="2">
    <source>
        <dbReference type="EMBL" id="TCL76302.1"/>
    </source>
</evidence>
<comment type="caution">
    <text evidence="2">The sequence shown here is derived from an EMBL/GenBank/DDBJ whole genome shotgun (WGS) entry which is preliminary data.</text>
</comment>
<proteinExistence type="predicted"/>
<evidence type="ECO:0008006" key="4">
    <source>
        <dbReference type="Google" id="ProtNLM"/>
    </source>
</evidence>